<evidence type="ECO:0000313" key="2">
    <source>
        <dbReference type="Proteomes" id="UP000076717"/>
    </source>
</evidence>
<dbReference type="EMBL" id="LIIN01000202">
    <property type="protein sequence ID" value="KZX19804.1"/>
    <property type="molecule type" value="Genomic_DNA"/>
</dbReference>
<protein>
    <submittedName>
        <fullName evidence="1">Uncharacterized protein</fullName>
    </submittedName>
</protein>
<comment type="caution">
    <text evidence="1">The sequence shown here is derived from an EMBL/GenBank/DDBJ whole genome shotgun (WGS) entry which is preliminary data.</text>
</comment>
<keyword evidence="2" id="KW-1185">Reference proteome</keyword>
<gene>
    <name evidence="1" type="ORF">ACH61_03097</name>
</gene>
<accession>A0A166H2C4</accession>
<proteinExistence type="predicted"/>
<name>A0A166H2C4_9MICO</name>
<evidence type="ECO:0000313" key="1">
    <source>
        <dbReference type="EMBL" id="KZX19804.1"/>
    </source>
</evidence>
<reference evidence="1 2" key="1">
    <citation type="submission" date="2015-08" db="EMBL/GenBank/DDBJ databases">
        <title>Draft Genome Sequence of Rathayibacter sp. Strain VKM Ac-2596 Isolated from Leaf Gall Induced by Plant-Parasitic Nematodes.</title>
        <authorList>
            <person name="Vasilenko O.V."/>
            <person name="Starodumova I.P."/>
            <person name="Tarlachkov S.V."/>
            <person name="Dorofeeva L.V."/>
            <person name="Evtushenko L.I."/>
        </authorList>
    </citation>
    <scope>NUCLEOTIDE SEQUENCE [LARGE SCALE GENOMIC DNA]</scope>
    <source>
        <strain evidence="1 2">VKM Ac-2596</strain>
    </source>
</reference>
<organism evidence="1 2">
    <name type="scientific">Rathayibacter tanaceti</name>
    <dbReference type="NCBI Taxonomy" id="1671680"/>
    <lineage>
        <taxon>Bacteria</taxon>
        <taxon>Bacillati</taxon>
        <taxon>Actinomycetota</taxon>
        <taxon>Actinomycetes</taxon>
        <taxon>Micrococcales</taxon>
        <taxon>Microbacteriaceae</taxon>
        <taxon>Rathayibacter</taxon>
    </lineage>
</organism>
<dbReference type="Proteomes" id="UP000076717">
    <property type="component" value="Unassembled WGS sequence"/>
</dbReference>
<sequence length="74" mass="8236">MYKRGALTLHALRLTVGDEAFFALVRAWTSRHASAAVTDEEFRELCAELLGDGVDDLLDAWLLDEELPPLPPAR</sequence>
<dbReference type="Gene3D" id="1.10.390.10">
    <property type="entry name" value="Neutral Protease Domain 2"/>
    <property type="match status" value="1"/>
</dbReference>
<dbReference type="SUPFAM" id="SSF55486">
    <property type="entry name" value="Metalloproteases ('zincins'), catalytic domain"/>
    <property type="match status" value="1"/>
</dbReference>
<dbReference type="InterPro" id="IPR027268">
    <property type="entry name" value="Peptidase_M4/M1_CTD_sf"/>
</dbReference>
<dbReference type="AlphaFoldDB" id="A0A166H2C4"/>